<keyword evidence="4" id="KW-0676">Redox-active center</keyword>
<gene>
    <name evidence="6" type="ORF">CHYS00102_LOCUS987</name>
</gene>
<evidence type="ECO:0000256" key="1">
    <source>
        <dbReference type="ARBA" id="ARBA00022448"/>
    </source>
</evidence>
<dbReference type="EMBL" id="HBFR01001584">
    <property type="protein sequence ID" value="CAD8873826.1"/>
    <property type="molecule type" value="Transcribed_RNA"/>
</dbReference>
<dbReference type="PANTHER" id="PTHR45694:SF18">
    <property type="entry name" value="GLUTAREDOXIN-1-RELATED"/>
    <property type="match status" value="1"/>
</dbReference>
<proteinExistence type="predicted"/>
<dbReference type="PROSITE" id="PS00195">
    <property type="entry name" value="GLUTAREDOXIN_1"/>
    <property type="match status" value="1"/>
</dbReference>
<dbReference type="CDD" id="cd03419">
    <property type="entry name" value="GRX_GRXh_1_2_like"/>
    <property type="match status" value="1"/>
</dbReference>
<evidence type="ECO:0000256" key="3">
    <source>
        <dbReference type="ARBA" id="ARBA00023157"/>
    </source>
</evidence>
<feature type="domain" description="Glutaredoxin" evidence="5">
    <location>
        <begin position="22"/>
        <end position="85"/>
    </location>
</feature>
<dbReference type="InterPro" id="IPR014025">
    <property type="entry name" value="Glutaredoxin_subgr"/>
</dbReference>
<dbReference type="PANTHER" id="PTHR45694">
    <property type="entry name" value="GLUTAREDOXIN 2"/>
    <property type="match status" value="1"/>
</dbReference>
<dbReference type="InterPro" id="IPR011767">
    <property type="entry name" value="GLR_AS"/>
</dbReference>
<protein>
    <recommendedName>
        <fullName evidence="5">Glutaredoxin domain-containing protein</fullName>
    </recommendedName>
</protein>
<dbReference type="InterPro" id="IPR036249">
    <property type="entry name" value="Thioredoxin-like_sf"/>
</dbReference>
<dbReference type="Pfam" id="PF00462">
    <property type="entry name" value="Glutaredoxin"/>
    <property type="match status" value="1"/>
</dbReference>
<sequence>MGSSSSKDMSSYIQDTIGSNKVVVFSKTYCPFCTKAKRSLANVGCTNFKSVELDQMADGSSIQSGLLSLTGQRTVPNVFIGGKSIGGGDDTAALEQSGKLKTMLQAAGAL</sequence>
<dbReference type="AlphaFoldDB" id="A0A7S1B3V4"/>
<evidence type="ECO:0000259" key="5">
    <source>
        <dbReference type="Pfam" id="PF00462"/>
    </source>
</evidence>
<keyword evidence="3" id="KW-1015">Disulfide bond</keyword>
<organism evidence="6">
    <name type="scientific">Corethron hystrix</name>
    <dbReference type="NCBI Taxonomy" id="216773"/>
    <lineage>
        <taxon>Eukaryota</taxon>
        <taxon>Sar</taxon>
        <taxon>Stramenopiles</taxon>
        <taxon>Ochrophyta</taxon>
        <taxon>Bacillariophyta</taxon>
        <taxon>Coscinodiscophyceae</taxon>
        <taxon>Corethrophycidae</taxon>
        <taxon>Corethrales</taxon>
        <taxon>Corethraceae</taxon>
        <taxon>Corethron</taxon>
    </lineage>
</organism>
<dbReference type="GO" id="GO:0015038">
    <property type="term" value="F:glutathione disulfide oxidoreductase activity"/>
    <property type="evidence" value="ECO:0007669"/>
    <property type="project" value="TreeGrafter"/>
</dbReference>
<evidence type="ECO:0000313" key="6">
    <source>
        <dbReference type="EMBL" id="CAD8873826.1"/>
    </source>
</evidence>
<dbReference type="InterPro" id="IPR011899">
    <property type="entry name" value="Glutaredoxin_euk/vir"/>
</dbReference>
<dbReference type="GO" id="GO:0005737">
    <property type="term" value="C:cytoplasm"/>
    <property type="evidence" value="ECO:0007669"/>
    <property type="project" value="TreeGrafter"/>
</dbReference>
<dbReference type="Gene3D" id="3.40.30.10">
    <property type="entry name" value="Glutaredoxin"/>
    <property type="match status" value="1"/>
</dbReference>
<dbReference type="GO" id="GO:0034599">
    <property type="term" value="P:cellular response to oxidative stress"/>
    <property type="evidence" value="ECO:0007669"/>
    <property type="project" value="TreeGrafter"/>
</dbReference>
<name>A0A7S1B3V4_9STRA</name>
<evidence type="ECO:0000256" key="2">
    <source>
        <dbReference type="ARBA" id="ARBA00022982"/>
    </source>
</evidence>
<dbReference type="FunFam" id="3.40.30.10:FF:000026">
    <property type="entry name" value="Glutaredoxin 2"/>
    <property type="match status" value="1"/>
</dbReference>
<dbReference type="NCBIfam" id="TIGR02180">
    <property type="entry name" value="GRX_euk"/>
    <property type="match status" value="1"/>
</dbReference>
<dbReference type="PROSITE" id="PS51354">
    <property type="entry name" value="GLUTAREDOXIN_2"/>
    <property type="match status" value="1"/>
</dbReference>
<dbReference type="PRINTS" id="PR00160">
    <property type="entry name" value="GLUTAREDOXIN"/>
</dbReference>
<reference evidence="6" key="1">
    <citation type="submission" date="2021-01" db="EMBL/GenBank/DDBJ databases">
        <authorList>
            <person name="Corre E."/>
            <person name="Pelletier E."/>
            <person name="Niang G."/>
            <person name="Scheremetjew M."/>
            <person name="Finn R."/>
            <person name="Kale V."/>
            <person name="Holt S."/>
            <person name="Cochrane G."/>
            <person name="Meng A."/>
            <person name="Brown T."/>
            <person name="Cohen L."/>
        </authorList>
    </citation>
    <scope>NUCLEOTIDE SEQUENCE</scope>
    <source>
        <strain evidence="6">308</strain>
    </source>
</reference>
<evidence type="ECO:0000256" key="4">
    <source>
        <dbReference type="ARBA" id="ARBA00023284"/>
    </source>
</evidence>
<keyword evidence="2" id="KW-0249">Electron transport</keyword>
<dbReference type="SUPFAM" id="SSF52833">
    <property type="entry name" value="Thioredoxin-like"/>
    <property type="match status" value="1"/>
</dbReference>
<accession>A0A7S1B3V4</accession>
<keyword evidence="1" id="KW-0813">Transport</keyword>
<dbReference type="InterPro" id="IPR002109">
    <property type="entry name" value="Glutaredoxin"/>
</dbReference>